<evidence type="ECO:0000256" key="1">
    <source>
        <dbReference type="SAM" id="Phobius"/>
    </source>
</evidence>
<accession>A0A1X4XY73</accession>
<dbReference type="EMBL" id="MDSU01000016">
    <property type="protein sequence ID" value="OSS42491.1"/>
    <property type="molecule type" value="Genomic_DNA"/>
</dbReference>
<keyword evidence="1" id="KW-0472">Membrane</keyword>
<dbReference type="AlphaFoldDB" id="A0A1X4XY73"/>
<protein>
    <submittedName>
        <fullName evidence="2">Uncharacterized protein</fullName>
    </submittedName>
</protein>
<dbReference type="RefSeq" id="WP_143340237.1">
    <property type="nucleotide sequence ID" value="NZ_MDSU01000016.1"/>
</dbReference>
<dbReference type="STRING" id="1562698.DESAMIL20_675"/>
<reference evidence="2 3" key="1">
    <citation type="journal article" date="2017" name="Front. Microbiol.">
        <title>Genome Sequence of Desulfurella amilsii Strain TR1 and Comparative Genomics of Desulfurellaceae Family.</title>
        <authorList>
            <person name="Florentino A.P."/>
            <person name="Stams A.J."/>
            <person name="Sanchez-Andrea I."/>
        </authorList>
    </citation>
    <scope>NUCLEOTIDE SEQUENCE [LARGE SCALE GENOMIC DNA]</scope>
    <source>
        <strain evidence="2 3">TR1</strain>
    </source>
</reference>
<name>A0A1X4XY73_9BACT</name>
<evidence type="ECO:0000313" key="2">
    <source>
        <dbReference type="EMBL" id="OSS42491.1"/>
    </source>
</evidence>
<feature type="transmembrane region" description="Helical" evidence="1">
    <location>
        <begin position="50"/>
        <end position="73"/>
    </location>
</feature>
<evidence type="ECO:0000313" key="3">
    <source>
        <dbReference type="Proteomes" id="UP000194141"/>
    </source>
</evidence>
<proteinExistence type="predicted"/>
<keyword evidence="1" id="KW-1133">Transmembrane helix</keyword>
<comment type="caution">
    <text evidence="2">The sequence shown here is derived from an EMBL/GenBank/DDBJ whole genome shotgun (WGS) entry which is preliminary data.</text>
</comment>
<sequence>MIKQIQKNIQFFSQTQCKIVKSRVNTDIIRKTKEIAKNGYLYTKKVVVRWLVVFFTPVIFLNNGLFFLLYRLYLARFDTRRLYAGFQGVDDKCHRYRYIAIVTNIQNANNLQNEKWLLYAGL</sequence>
<dbReference type="Proteomes" id="UP000194141">
    <property type="component" value="Unassembled WGS sequence"/>
</dbReference>
<keyword evidence="3" id="KW-1185">Reference proteome</keyword>
<gene>
    <name evidence="2" type="ORF">DESAMIL20_675</name>
</gene>
<organism evidence="2 3">
    <name type="scientific">Desulfurella amilsii</name>
    <dbReference type="NCBI Taxonomy" id="1562698"/>
    <lineage>
        <taxon>Bacteria</taxon>
        <taxon>Pseudomonadati</taxon>
        <taxon>Campylobacterota</taxon>
        <taxon>Desulfurellia</taxon>
        <taxon>Desulfurellales</taxon>
        <taxon>Desulfurellaceae</taxon>
        <taxon>Desulfurella</taxon>
    </lineage>
</organism>
<keyword evidence="1" id="KW-0812">Transmembrane</keyword>